<evidence type="ECO:0000256" key="1">
    <source>
        <dbReference type="SAM" id="MobiDB-lite"/>
    </source>
</evidence>
<evidence type="ECO:0000313" key="2">
    <source>
        <dbReference type="EMBL" id="AND67504.1"/>
    </source>
</evidence>
<protein>
    <submittedName>
        <fullName evidence="2">Uncharacterized protein</fullName>
    </submittedName>
</protein>
<gene>
    <name evidence="2" type="ORF">ATSB10_00500</name>
</gene>
<name>A0A160MX29_9GAMM</name>
<proteinExistence type="predicted"/>
<dbReference type="EMBL" id="CP014841">
    <property type="protein sequence ID" value="AND67504.1"/>
    <property type="molecule type" value="Genomic_DNA"/>
</dbReference>
<sequence length="61" mass="6752">MTRNNGSRLPGCQANPLHHAMQRHENPAESGQPTVHQPSPPARRCSPRRMESLCVSSCLSF</sequence>
<feature type="region of interest" description="Disordered" evidence="1">
    <location>
        <begin position="1"/>
        <end position="50"/>
    </location>
</feature>
<accession>A0A160MX29</accession>
<reference evidence="2 3" key="1">
    <citation type="submission" date="2016-02" db="EMBL/GenBank/DDBJ databases">
        <title>Complete genome sequencing and analysis of ATSB10, Dyella thiooxydans isolated from rhizosphere soil of sunflower (Helianthus annuus L.).</title>
        <authorList>
            <person name="Lee Y."/>
            <person name="Hwangbo K."/>
            <person name="Chung H."/>
            <person name="Yoo J."/>
            <person name="Kim K.Y."/>
            <person name="Sa T.M."/>
            <person name="Um Y."/>
            <person name="Madhaiyan M."/>
        </authorList>
    </citation>
    <scope>NUCLEOTIDE SEQUENCE [LARGE SCALE GENOMIC DNA]</scope>
    <source>
        <strain evidence="2 3">ATSB10</strain>
    </source>
</reference>
<dbReference type="AlphaFoldDB" id="A0A160MX29"/>
<evidence type="ECO:0000313" key="3">
    <source>
        <dbReference type="Proteomes" id="UP000077255"/>
    </source>
</evidence>
<dbReference type="Proteomes" id="UP000077255">
    <property type="component" value="Chromosome"/>
</dbReference>
<organism evidence="2 3">
    <name type="scientific">Dyella thiooxydans</name>
    <dbReference type="NCBI Taxonomy" id="445710"/>
    <lineage>
        <taxon>Bacteria</taxon>
        <taxon>Pseudomonadati</taxon>
        <taxon>Pseudomonadota</taxon>
        <taxon>Gammaproteobacteria</taxon>
        <taxon>Lysobacterales</taxon>
        <taxon>Rhodanobacteraceae</taxon>
        <taxon>Dyella</taxon>
    </lineage>
</organism>
<dbReference type="KEGG" id="dtx:ATSB10_00500"/>
<keyword evidence="3" id="KW-1185">Reference proteome</keyword>
<dbReference type="STRING" id="445710.ATSB10_00500"/>